<evidence type="ECO:0000313" key="2">
    <source>
        <dbReference type="EMBL" id="QHS95643.1"/>
    </source>
</evidence>
<keyword evidence="1" id="KW-0812">Transmembrane</keyword>
<dbReference type="EMBL" id="MN739254">
    <property type="protein sequence ID" value="QHS95643.1"/>
    <property type="molecule type" value="Genomic_DNA"/>
</dbReference>
<feature type="transmembrane region" description="Helical" evidence="1">
    <location>
        <begin position="73"/>
        <end position="92"/>
    </location>
</feature>
<feature type="transmembrane region" description="Helical" evidence="1">
    <location>
        <begin position="7"/>
        <end position="32"/>
    </location>
</feature>
<reference evidence="2" key="1">
    <citation type="journal article" date="2020" name="Nature">
        <title>Giant virus diversity and host interactions through global metagenomics.</title>
        <authorList>
            <person name="Schulz F."/>
            <person name="Roux S."/>
            <person name="Paez-Espino D."/>
            <person name="Jungbluth S."/>
            <person name="Walsh D.A."/>
            <person name="Denef V.J."/>
            <person name="McMahon K.D."/>
            <person name="Konstantinidis K.T."/>
            <person name="Eloe-Fadrosh E.A."/>
            <person name="Kyrpides N.C."/>
            <person name="Woyke T."/>
        </authorList>
    </citation>
    <scope>NUCLEOTIDE SEQUENCE</scope>
    <source>
        <strain evidence="2">GVMAG-M-3300018868-6</strain>
    </source>
</reference>
<dbReference type="AlphaFoldDB" id="A0A6C0BWK1"/>
<proteinExistence type="predicted"/>
<keyword evidence="1" id="KW-1133">Transmembrane helix</keyword>
<protein>
    <submittedName>
        <fullName evidence="2">Uncharacterized protein</fullName>
    </submittedName>
</protein>
<evidence type="ECO:0000256" key="1">
    <source>
        <dbReference type="SAM" id="Phobius"/>
    </source>
</evidence>
<sequence>MFRTVLASIWFTYFITIIGCLFFSGFIIRYYGDTCGINIYRPDTWFTTLVFMGSPYCRILNQIGMISCNIMENIWFHVLATVMSRVVIWIPFASSSSRE</sequence>
<accession>A0A6C0BWK1</accession>
<dbReference type="PROSITE" id="PS51257">
    <property type="entry name" value="PROKAR_LIPOPROTEIN"/>
    <property type="match status" value="1"/>
</dbReference>
<name>A0A6C0BWK1_9ZZZZ</name>
<feature type="transmembrane region" description="Helical" evidence="1">
    <location>
        <begin position="44"/>
        <end position="61"/>
    </location>
</feature>
<keyword evidence="1" id="KW-0472">Membrane</keyword>
<organism evidence="2">
    <name type="scientific">viral metagenome</name>
    <dbReference type="NCBI Taxonomy" id="1070528"/>
    <lineage>
        <taxon>unclassified sequences</taxon>
        <taxon>metagenomes</taxon>
        <taxon>organismal metagenomes</taxon>
    </lineage>
</organism>